<feature type="compositionally biased region" description="Polar residues" evidence="1">
    <location>
        <begin position="135"/>
        <end position="144"/>
    </location>
</feature>
<protein>
    <submittedName>
        <fullName evidence="4">Uncharacterized protein</fullName>
    </submittedName>
</protein>
<proteinExistence type="predicted"/>
<name>A0ABY6V1Q0_BIOOC</name>
<dbReference type="EMBL" id="CABFNS010000928">
    <property type="protein sequence ID" value="VUC36345.1"/>
    <property type="molecule type" value="Genomic_DNA"/>
</dbReference>
<feature type="signal peptide" evidence="3">
    <location>
        <begin position="1"/>
        <end position="25"/>
    </location>
</feature>
<sequence>MLTTLGTEIALRLAVLACATPLAYAVALPIFSSDIEYASLIARKEKTFKKIKITKEKKNKNVVYIHLSKPAIIGLVIGVIVLIVFLVILFKCIIPRMKRRKALEQEGEEEEESGEKRPPSSSSTANGPTKPPQPQYTGQVQLNSEPVRKE</sequence>
<dbReference type="Proteomes" id="UP000766486">
    <property type="component" value="Unassembled WGS sequence"/>
</dbReference>
<reference evidence="4 5" key="1">
    <citation type="submission" date="2019-06" db="EMBL/GenBank/DDBJ databases">
        <authorList>
            <person name="Broberg M."/>
        </authorList>
    </citation>
    <scope>NUCLEOTIDE SEQUENCE [LARGE SCALE GENOMIC DNA]</scope>
</reference>
<evidence type="ECO:0000256" key="3">
    <source>
        <dbReference type="SAM" id="SignalP"/>
    </source>
</evidence>
<keyword evidence="3" id="KW-0732">Signal</keyword>
<evidence type="ECO:0000313" key="5">
    <source>
        <dbReference type="Proteomes" id="UP000766486"/>
    </source>
</evidence>
<feature type="transmembrane region" description="Helical" evidence="2">
    <location>
        <begin position="71"/>
        <end position="94"/>
    </location>
</feature>
<feature type="region of interest" description="Disordered" evidence="1">
    <location>
        <begin position="103"/>
        <end position="150"/>
    </location>
</feature>
<keyword evidence="5" id="KW-1185">Reference proteome</keyword>
<keyword evidence="2" id="KW-0472">Membrane</keyword>
<keyword evidence="2" id="KW-1133">Transmembrane helix</keyword>
<comment type="caution">
    <text evidence="4">The sequence shown here is derived from an EMBL/GenBank/DDBJ whole genome shotgun (WGS) entry which is preliminary data.</text>
</comment>
<accession>A0ABY6V1Q0</accession>
<evidence type="ECO:0000256" key="1">
    <source>
        <dbReference type="SAM" id="MobiDB-lite"/>
    </source>
</evidence>
<organism evidence="4 5">
    <name type="scientific">Bionectria ochroleuca</name>
    <name type="common">Gliocladium roseum</name>
    <dbReference type="NCBI Taxonomy" id="29856"/>
    <lineage>
        <taxon>Eukaryota</taxon>
        <taxon>Fungi</taxon>
        <taxon>Dikarya</taxon>
        <taxon>Ascomycota</taxon>
        <taxon>Pezizomycotina</taxon>
        <taxon>Sordariomycetes</taxon>
        <taxon>Hypocreomycetidae</taxon>
        <taxon>Hypocreales</taxon>
        <taxon>Bionectriaceae</taxon>
        <taxon>Clonostachys</taxon>
    </lineage>
</organism>
<keyword evidence="2" id="KW-0812">Transmembrane</keyword>
<gene>
    <name evidence="4" type="ORF">CLO192961_LOCUS441258</name>
</gene>
<evidence type="ECO:0000256" key="2">
    <source>
        <dbReference type="SAM" id="Phobius"/>
    </source>
</evidence>
<evidence type="ECO:0000313" key="4">
    <source>
        <dbReference type="EMBL" id="VUC36345.1"/>
    </source>
</evidence>
<feature type="chain" id="PRO_5047194587" evidence="3">
    <location>
        <begin position="26"/>
        <end position="150"/>
    </location>
</feature>